<dbReference type="Pfam" id="PF01494">
    <property type="entry name" value="FAD_binding_3"/>
    <property type="match status" value="1"/>
</dbReference>
<reference evidence="6 7" key="1">
    <citation type="submission" date="2024-07" db="EMBL/GenBank/DDBJ databases">
        <title>Section-level genome sequencing and comparative genomics of Aspergillus sections Usti and Cavernicolus.</title>
        <authorList>
            <consortium name="Lawrence Berkeley National Laboratory"/>
            <person name="Nybo J.L."/>
            <person name="Vesth T.C."/>
            <person name="Theobald S."/>
            <person name="Frisvad J.C."/>
            <person name="Larsen T.O."/>
            <person name="Kjaerboelling I."/>
            <person name="Rothschild-Mancinelli K."/>
            <person name="Lyhne E.K."/>
            <person name="Kogle M.E."/>
            <person name="Barry K."/>
            <person name="Clum A."/>
            <person name="Na H."/>
            <person name="Ledsgaard L."/>
            <person name="Lin J."/>
            <person name="Lipzen A."/>
            <person name="Kuo A."/>
            <person name="Riley R."/>
            <person name="Mondo S."/>
            <person name="Labutti K."/>
            <person name="Haridas S."/>
            <person name="Pangalinan J."/>
            <person name="Salamov A.A."/>
            <person name="Simmons B.A."/>
            <person name="Magnuson J.K."/>
            <person name="Chen J."/>
            <person name="Drula E."/>
            <person name="Henrissat B."/>
            <person name="Wiebenga A."/>
            <person name="Lubbers R.J."/>
            <person name="Gomes A.C."/>
            <person name="Makela M.R."/>
            <person name="Stajich J."/>
            <person name="Grigoriev I.V."/>
            <person name="Mortensen U.H."/>
            <person name="De Vries R.P."/>
            <person name="Baker S.E."/>
            <person name="Andersen M.R."/>
        </authorList>
    </citation>
    <scope>NUCLEOTIDE SEQUENCE [LARGE SCALE GENOMIC DNA]</scope>
    <source>
        <strain evidence="6 7">CBS 123904</strain>
    </source>
</reference>
<dbReference type="InterPro" id="IPR036188">
    <property type="entry name" value="FAD/NAD-bd_sf"/>
</dbReference>
<keyword evidence="3" id="KW-0560">Oxidoreductase</keyword>
<keyword evidence="7" id="KW-1185">Reference proteome</keyword>
<dbReference type="EMBL" id="JBFXLU010000117">
    <property type="protein sequence ID" value="KAL2840789.1"/>
    <property type="molecule type" value="Genomic_DNA"/>
</dbReference>
<evidence type="ECO:0000256" key="3">
    <source>
        <dbReference type="ARBA" id="ARBA00023002"/>
    </source>
</evidence>
<dbReference type="PANTHER" id="PTHR46720:SF3">
    <property type="entry name" value="FAD-BINDING DOMAIN-CONTAINING PROTEIN-RELATED"/>
    <property type="match status" value="1"/>
</dbReference>
<name>A0ABR4JL72_9EURO</name>
<dbReference type="Gene3D" id="3.50.50.60">
    <property type="entry name" value="FAD/NAD(P)-binding domain"/>
    <property type="match status" value="1"/>
</dbReference>
<comment type="caution">
    <text evidence="6">The sequence shown here is derived from an EMBL/GenBank/DDBJ whole genome shotgun (WGS) entry which is preliminary data.</text>
</comment>
<sequence length="439" mass="48750">MPLRVAIIGAGVGGLTLAVSLQANSNLDVQVYERATELKEIGALVGVGPNALRTLGKLGVPDVLTDEVGWRSPSGIPMIFKHWQTGELLSIDQYHNVPDHRHHYARMHRAKLQQALLKRVSRDIIHLGKKADSVKVIREEGVTVKFTDGTSIKADVVIGADGIKSKIRHAFVPDHQLTWLGEVVLRSTFDYSLVEDIKEIPQDSSHFSGPNGFFFGTRLGSMGFGVTASFPVDPKNDDKYKEPVWNAPASVDTLRERFKDWAPVVPKIIERVPWVRQYANVAGAELEQWSFEDRVTLLGDAAHTHGGAFAAGVGLAIDDAYALGLAFEHVLPSAASFETLSPPQIREIFDLYETTRRPHTGKVLAVVHESRAKTADRLQKFFTGQSESDEDFRYRLTHRGDPVWVNEHDVEATFKKVLENRTKGQAEPSQGQVQEQSRL</sequence>
<evidence type="ECO:0000256" key="1">
    <source>
        <dbReference type="ARBA" id="ARBA00022630"/>
    </source>
</evidence>
<organism evidence="6 7">
    <name type="scientific">Aspergillus pseudoustus</name>
    <dbReference type="NCBI Taxonomy" id="1810923"/>
    <lineage>
        <taxon>Eukaryota</taxon>
        <taxon>Fungi</taxon>
        <taxon>Dikarya</taxon>
        <taxon>Ascomycota</taxon>
        <taxon>Pezizomycotina</taxon>
        <taxon>Eurotiomycetes</taxon>
        <taxon>Eurotiomycetidae</taxon>
        <taxon>Eurotiales</taxon>
        <taxon>Aspergillaceae</taxon>
        <taxon>Aspergillus</taxon>
        <taxon>Aspergillus subgen. Nidulantes</taxon>
    </lineage>
</organism>
<feature type="domain" description="FAD-binding" evidence="5">
    <location>
        <begin position="4"/>
        <end position="340"/>
    </location>
</feature>
<evidence type="ECO:0000259" key="5">
    <source>
        <dbReference type="Pfam" id="PF01494"/>
    </source>
</evidence>
<protein>
    <recommendedName>
        <fullName evidence="5">FAD-binding domain-containing protein</fullName>
    </recommendedName>
</protein>
<evidence type="ECO:0000313" key="7">
    <source>
        <dbReference type="Proteomes" id="UP001610446"/>
    </source>
</evidence>
<feature type="region of interest" description="Disordered" evidence="4">
    <location>
        <begin position="420"/>
        <end position="439"/>
    </location>
</feature>
<evidence type="ECO:0000256" key="4">
    <source>
        <dbReference type="SAM" id="MobiDB-lite"/>
    </source>
</evidence>
<evidence type="ECO:0000256" key="2">
    <source>
        <dbReference type="ARBA" id="ARBA00022827"/>
    </source>
</evidence>
<dbReference type="InterPro" id="IPR051104">
    <property type="entry name" value="FAD_monoxygenase"/>
</dbReference>
<dbReference type="Proteomes" id="UP001610446">
    <property type="component" value="Unassembled WGS sequence"/>
</dbReference>
<dbReference type="InterPro" id="IPR002938">
    <property type="entry name" value="FAD-bd"/>
</dbReference>
<keyword evidence="1" id="KW-0285">Flavoprotein</keyword>
<dbReference type="PRINTS" id="PR00420">
    <property type="entry name" value="RNGMNOXGNASE"/>
</dbReference>
<proteinExistence type="predicted"/>
<keyword evidence="2" id="KW-0274">FAD</keyword>
<gene>
    <name evidence="6" type="ORF">BJY01DRAFT_249856</name>
</gene>
<dbReference type="SUPFAM" id="SSF51905">
    <property type="entry name" value="FAD/NAD(P)-binding domain"/>
    <property type="match status" value="1"/>
</dbReference>
<evidence type="ECO:0000313" key="6">
    <source>
        <dbReference type="EMBL" id="KAL2840789.1"/>
    </source>
</evidence>
<accession>A0ABR4JL72</accession>
<feature type="compositionally biased region" description="Polar residues" evidence="4">
    <location>
        <begin position="427"/>
        <end position="439"/>
    </location>
</feature>
<dbReference type="PANTHER" id="PTHR46720">
    <property type="entry name" value="HYDROXYLASE, PUTATIVE (AFU_ORTHOLOGUE AFUA_3G01460)-RELATED"/>
    <property type="match status" value="1"/>
</dbReference>